<dbReference type="Gene3D" id="3.90.1570.10">
    <property type="entry name" value="tt1808, chain A"/>
    <property type="match status" value="1"/>
</dbReference>
<proteinExistence type="predicted"/>
<feature type="domain" description="Putative restriction endonuclease" evidence="1">
    <location>
        <begin position="28"/>
        <end position="180"/>
    </location>
</feature>
<dbReference type="GO" id="GO:0004519">
    <property type="term" value="F:endonuclease activity"/>
    <property type="evidence" value="ECO:0007669"/>
    <property type="project" value="UniProtKB-KW"/>
</dbReference>
<organism evidence="2 3">
    <name type="scientific">Cohnella soli</name>
    <dbReference type="NCBI Taxonomy" id="425005"/>
    <lineage>
        <taxon>Bacteria</taxon>
        <taxon>Bacillati</taxon>
        <taxon>Bacillota</taxon>
        <taxon>Bacilli</taxon>
        <taxon>Bacillales</taxon>
        <taxon>Paenibacillaceae</taxon>
        <taxon>Cohnella</taxon>
    </lineage>
</organism>
<keyword evidence="3" id="KW-1185">Reference proteome</keyword>
<evidence type="ECO:0000259" key="1">
    <source>
        <dbReference type="Pfam" id="PF05685"/>
    </source>
</evidence>
<dbReference type="EMBL" id="JBHSMI010000025">
    <property type="protein sequence ID" value="MFC5403991.1"/>
    <property type="molecule type" value="Genomic_DNA"/>
</dbReference>
<dbReference type="PANTHER" id="PTHR34107">
    <property type="entry name" value="SLL0198 PROTEIN-RELATED"/>
    <property type="match status" value="1"/>
</dbReference>
<dbReference type="InterPro" id="IPR011335">
    <property type="entry name" value="Restrct_endonuc-II-like"/>
</dbReference>
<reference evidence="3" key="1">
    <citation type="journal article" date="2019" name="Int. J. Syst. Evol. Microbiol.">
        <title>The Global Catalogue of Microorganisms (GCM) 10K type strain sequencing project: providing services to taxonomists for standard genome sequencing and annotation.</title>
        <authorList>
            <consortium name="The Broad Institute Genomics Platform"/>
            <consortium name="The Broad Institute Genome Sequencing Center for Infectious Disease"/>
            <person name="Wu L."/>
            <person name="Ma J."/>
        </authorList>
    </citation>
    <scope>NUCLEOTIDE SEQUENCE [LARGE SCALE GENOMIC DNA]</scope>
    <source>
        <strain evidence="3">CGMCC 1.18575</strain>
    </source>
</reference>
<keyword evidence="2" id="KW-0255">Endonuclease</keyword>
<name>A0ABW0HRY0_9BACL</name>
<keyword evidence="2" id="KW-0378">Hydrolase</keyword>
<keyword evidence="2" id="KW-0540">Nuclease</keyword>
<evidence type="ECO:0000313" key="3">
    <source>
        <dbReference type="Proteomes" id="UP001596113"/>
    </source>
</evidence>
<dbReference type="Pfam" id="PF05685">
    <property type="entry name" value="Uma2"/>
    <property type="match status" value="1"/>
</dbReference>
<dbReference type="PANTHER" id="PTHR34107:SF4">
    <property type="entry name" value="SLL1222 PROTEIN"/>
    <property type="match status" value="1"/>
</dbReference>
<dbReference type="RefSeq" id="WP_378133866.1">
    <property type="nucleotide sequence ID" value="NZ_JBHSMI010000025.1"/>
</dbReference>
<dbReference type="CDD" id="cd06260">
    <property type="entry name" value="DUF820-like"/>
    <property type="match status" value="1"/>
</dbReference>
<accession>A0ABW0HRY0</accession>
<dbReference type="InterPro" id="IPR012296">
    <property type="entry name" value="Nuclease_put_TT1808"/>
</dbReference>
<gene>
    <name evidence="2" type="ORF">ACFPOF_14705</name>
</gene>
<dbReference type="SUPFAM" id="SSF52980">
    <property type="entry name" value="Restriction endonuclease-like"/>
    <property type="match status" value="1"/>
</dbReference>
<dbReference type="InterPro" id="IPR008538">
    <property type="entry name" value="Uma2"/>
</dbReference>
<evidence type="ECO:0000313" key="2">
    <source>
        <dbReference type="EMBL" id="MFC5403991.1"/>
    </source>
</evidence>
<dbReference type="Proteomes" id="UP001596113">
    <property type="component" value="Unassembled WGS sequence"/>
</dbReference>
<comment type="caution">
    <text evidence="2">The sequence shown here is derived from an EMBL/GenBank/DDBJ whole genome shotgun (WGS) entry which is preliminary data.</text>
</comment>
<sequence>MAENGDNEEKNKKISTKLKEQRENYLIDERYEIIGGVRYDFLSSPLYVHQRVLGDLHYAFRHACSHNGEILLAPLDVHFDADNIFQPDLIYVSHQNRGIIRDGYIYGAPDLVVEILSSSTGRRDKTIKKDGYEKFGVREYWLIDPVYRIVEQFVLLDEKYALVATLTEDHHLSSSTVPCLNLKLKDIFPPEDS</sequence>
<protein>
    <submittedName>
        <fullName evidence="2">Uma2 family endonuclease</fullName>
    </submittedName>
</protein>